<feature type="binding site" evidence="8">
    <location>
        <position position="167"/>
    </location>
    <ligand>
        <name>ATP</name>
        <dbReference type="ChEBI" id="CHEBI:30616"/>
    </ligand>
</feature>
<feature type="binding site" evidence="8">
    <location>
        <position position="169"/>
    </location>
    <ligand>
        <name>ATP</name>
        <dbReference type="ChEBI" id="CHEBI:30616"/>
    </ligand>
</feature>
<dbReference type="Gene3D" id="3.40.50.300">
    <property type="entry name" value="P-loop containing nucleotide triphosphate hydrolases"/>
    <property type="match status" value="1"/>
</dbReference>
<dbReference type="InterPro" id="IPR020591">
    <property type="entry name" value="Chromosome_initiator_DnaA-like"/>
</dbReference>
<dbReference type="SMART" id="SM00760">
    <property type="entry name" value="Bac_DnaA_C"/>
    <property type="match status" value="1"/>
</dbReference>
<evidence type="ECO:0000259" key="13">
    <source>
        <dbReference type="SMART" id="SM00760"/>
    </source>
</evidence>
<evidence type="ECO:0000256" key="2">
    <source>
        <dbReference type="ARBA" id="ARBA00022490"/>
    </source>
</evidence>
<dbReference type="GO" id="GO:0006275">
    <property type="term" value="P:regulation of DNA replication"/>
    <property type="evidence" value="ECO:0007669"/>
    <property type="project" value="UniProtKB-UniRule"/>
</dbReference>
<comment type="caution">
    <text evidence="14">The sequence shown here is derived from an EMBL/GenBank/DDBJ whole genome shotgun (WGS) entry which is preliminary data.</text>
</comment>
<dbReference type="GO" id="GO:0005886">
    <property type="term" value="C:plasma membrane"/>
    <property type="evidence" value="ECO:0007669"/>
    <property type="project" value="TreeGrafter"/>
</dbReference>
<dbReference type="InterPro" id="IPR010921">
    <property type="entry name" value="Trp_repressor/repl_initiator"/>
</dbReference>
<evidence type="ECO:0000256" key="10">
    <source>
        <dbReference type="RuleBase" id="RU000577"/>
    </source>
</evidence>
<evidence type="ECO:0000259" key="12">
    <source>
        <dbReference type="SMART" id="SM00382"/>
    </source>
</evidence>
<dbReference type="Pfam" id="PF08299">
    <property type="entry name" value="Bac_DnaA_C"/>
    <property type="match status" value="1"/>
</dbReference>
<keyword evidence="5 8" id="KW-0067">ATP-binding</keyword>
<dbReference type="NCBIfam" id="TIGR00362">
    <property type="entry name" value="DnaA"/>
    <property type="match status" value="1"/>
</dbReference>
<dbReference type="CDD" id="cd00009">
    <property type="entry name" value="AAA"/>
    <property type="match status" value="1"/>
</dbReference>
<dbReference type="InterPro" id="IPR001957">
    <property type="entry name" value="Chromosome_initiator_DnaA"/>
</dbReference>
<dbReference type="GO" id="GO:0005737">
    <property type="term" value="C:cytoplasm"/>
    <property type="evidence" value="ECO:0007669"/>
    <property type="project" value="UniProtKB-SubCell"/>
</dbReference>
<evidence type="ECO:0000256" key="7">
    <source>
        <dbReference type="ARBA" id="ARBA00023125"/>
    </source>
</evidence>
<dbReference type="SUPFAM" id="SSF48295">
    <property type="entry name" value="TrpR-like"/>
    <property type="match status" value="1"/>
</dbReference>
<evidence type="ECO:0000256" key="9">
    <source>
        <dbReference type="NCBIfam" id="TIGR00362"/>
    </source>
</evidence>
<dbReference type="InterPro" id="IPR013159">
    <property type="entry name" value="DnaA_C"/>
</dbReference>
<name>A0A2M8EL24_UNCKA</name>
<keyword evidence="6 8" id="KW-0446">Lipid-binding</keyword>
<dbReference type="SUPFAM" id="SSF52540">
    <property type="entry name" value="P-loop containing nucleoside triphosphate hydrolases"/>
    <property type="match status" value="1"/>
</dbReference>
<feature type="region of interest" description="Domain I, interacts with DnaA modulators" evidence="8">
    <location>
        <begin position="1"/>
        <end position="90"/>
    </location>
</feature>
<evidence type="ECO:0000313" key="14">
    <source>
        <dbReference type="EMBL" id="PJC23444.1"/>
    </source>
</evidence>
<dbReference type="PANTHER" id="PTHR30050:SF2">
    <property type="entry name" value="CHROMOSOMAL REPLICATION INITIATOR PROTEIN DNAA"/>
    <property type="match status" value="1"/>
</dbReference>
<evidence type="ECO:0000313" key="15">
    <source>
        <dbReference type="Proteomes" id="UP000229756"/>
    </source>
</evidence>
<dbReference type="GO" id="GO:0003688">
    <property type="term" value="F:DNA replication origin binding"/>
    <property type="evidence" value="ECO:0007669"/>
    <property type="project" value="UniProtKB-UniRule"/>
</dbReference>
<dbReference type="GO" id="GO:0006270">
    <property type="term" value="P:DNA replication initiation"/>
    <property type="evidence" value="ECO:0007669"/>
    <property type="project" value="UniProtKB-UniRule"/>
</dbReference>
<feature type="binding site" evidence="8">
    <location>
        <position position="168"/>
    </location>
    <ligand>
        <name>ATP</name>
        <dbReference type="ChEBI" id="CHEBI:30616"/>
    </ligand>
</feature>
<proteinExistence type="inferred from homology"/>
<dbReference type="AlphaFoldDB" id="A0A2M8EL24"/>
<comment type="domain">
    <text evidence="8">Domain I is involved in oligomerization and binding regulators, domain II is flexibile and of varying length in different bacteria, domain III forms the AAA+ region, while domain IV binds dsDNA.</text>
</comment>
<dbReference type="Pfam" id="PF00308">
    <property type="entry name" value="Bac_DnaA"/>
    <property type="match status" value="1"/>
</dbReference>
<evidence type="ECO:0000256" key="11">
    <source>
        <dbReference type="RuleBase" id="RU004227"/>
    </source>
</evidence>
<comment type="subunit">
    <text evidence="8">Oligomerizes as a right-handed, spiral filament on DNA at oriC.</text>
</comment>
<comment type="similarity">
    <text evidence="1 8 11">Belongs to the DnaA family.</text>
</comment>
<reference evidence="15" key="1">
    <citation type="submission" date="2017-09" db="EMBL/GenBank/DDBJ databases">
        <title>Depth-based differentiation of microbial function through sediment-hosted aquifers and enrichment of novel symbionts in the deep terrestrial subsurface.</title>
        <authorList>
            <person name="Probst A.J."/>
            <person name="Ladd B."/>
            <person name="Jarett J.K."/>
            <person name="Geller-Mcgrath D.E."/>
            <person name="Sieber C.M.K."/>
            <person name="Emerson J.B."/>
            <person name="Anantharaman K."/>
            <person name="Thomas B.C."/>
            <person name="Malmstrom R."/>
            <person name="Stieglmeier M."/>
            <person name="Klingl A."/>
            <person name="Woyke T."/>
            <person name="Ryan C.M."/>
            <person name="Banfield J.F."/>
        </authorList>
    </citation>
    <scope>NUCLEOTIDE SEQUENCE [LARGE SCALE GENOMIC DNA]</scope>
</reference>
<evidence type="ECO:0000256" key="1">
    <source>
        <dbReference type="ARBA" id="ARBA00006583"/>
    </source>
</evidence>
<feature type="region of interest" description="Domain IV, binds dsDNA" evidence="8">
    <location>
        <begin position="343"/>
        <end position="464"/>
    </location>
</feature>
<keyword evidence="2 8" id="KW-0963">Cytoplasm</keyword>
<comment type="subcellular location">
    <subcellularLocation>
        <location evidence="8">Cytoplasm</location>
    </subcellularLocation>
</comment>
<comment type="caution">
    <text evidence="8">Lacks conserved residue(s) required for the propagation of feature annotation.</text>
</comment>
<dbReference type="GO" id="GO:0008289">
    <property type="term" value="F:lipid binding"/>
    <property type="evidence" value="ECO:0007669"/>
    <property type="project" value="UniProtKB-KW"/>
</dbReference>
<dbReference type="PANTHER" id="PTHR30050">
    <property type="entry name" value="CHROMOSOMAL REPLICATION INITIATOR PROTEIN DNAA"/>
    <property type="match status" value="1"/>
</dbReference>
<dbReference type="PRINTS" id="PR00051">
    <property type="entry name" value="DNAA"/>
</dbReference>
<dbReference type="PROSITE" id="PS01008">
    <property type="entry name" value="DNAA"/>
    <property type="match status" value="1"/>
</dbReference>
<dbReference type="Gene3D" id="1.10.1750.10">
    <property type="match status" value="1"/>
</dbReference>
<dbReference type="Gene3D" id="1.10.8.60">
    <property type="match status" value="1"/>
</dbReference>
<gene>
    <name evidence="8" type="primary">dnaA</name>
    <name evidence="14" type="ORF">CO058_03355</name>
</gene>
<dbReference type="InterPro" id="IPR018312">
    <property type="entry name" value="Chromosome_initiator_DnaA_CS"/>
</dbReference>
<keyword evidence="3 8" id="KW-0235">DNA replication</keyword>
<dbReference type="InterPro" id="IPR003593">
    <property type="entry name" value="AAA+_ATPase"/>
</dbReference>
<dbReference type="HAMAP" id="MF_00377">
    <property type="entry name" value="DnaA_bact"/>
    <property type="match status" value="1"/>
</dbReference>
<evidence type="ECO:0000256" key="8">
    <source>
        <dbReference type="HAMAP-Rule" id="MF_00377"/>
    </source>
</evidence>
<dbReference type="EMBL" id="PFSJ01000025">
    <property type="protein sequence ID" value="PJC23444.1"/>
    <property type="molecule type" value="Genomic_DNA"/>
</dbReference>
<evidence type="ECO:0000256" key="3">
    <source>
        <dbReference type="ARBA" id="ARBA00022705"/>
    </source>
</evidence>
<feature type="binding site" evidence="8">
    <location>
        <position position="165"/>
    </location>
    <ligand>
        <name>ATP</name>
        <dbReference type="ChEBI" id="CHEBI:30616"/>
    </ligand>
</feature>
<dbReference type="SMART" id="SM00382">
    <property type="entry name" value="AAA"/>
    <property type="match status" value="1"/>
</dbReference>
<dbReference type="Gene3D" id="3.30.300.180">
    <property type="match status" value="1"/>
</dbReference>
<dbReference type="InterPro" id="IPR038454">
    <property type="entry name" value="DnaA_N_sf"/>
</dbReference>
<accession>A0A2M8EL24</accession>
<keyword evidence="4 8" id="KW-0547">Nucleotide-binding</keyword>
<dbReference type="FunFam" id="3.40.50.300:FF:000668">
    <property type="entry name" value="Chromosomal replication initiator protein DnaA"/>
    <property type="match status" value="1"/>
</dbReference>
<dbReference type="Proteomes" id="UP000229756">
    <property type="component" value="Unassembled WGS sequence"/>
</dbReference>
<feature type="domain" description="AAA+ ATPase" evidence="12">
    <location>
        <begin position="154"/>
        <end position="293"/>
    </location>
</feature>
<comment type="function">
    <text evidence="8 10">Plays an essential role in the initiation and regulation of chromosomal replication. ATP-DnaA binds to the origin of replication (oriC) to initiate formation of the DNA replication initiation complex once per cell cycle. Binds the DnaA box (a 9 base pair repeat at the origin) and separates the double-stranded (ds)DNA. Forms a right-handed helical filament on oriC DNA; dsDNA binds to the exterior of the filament while single-stranded (ss)DNA is stabiized in the filament's interior. The ATP-DnaA-oriC complex binds and stabilizes one strand of the AT-rich DNA unwinding element (DUE), permitting loading of DNA polymerase. After initiation quickly degrades to an ADP-DnaA complex that is not apt for DNA replication. Binds acidic phospholipids.</text>
</comment>
<evidence type="ECO:0000256" key="6">
    <source>
        <dbReference type="ARBA" id="ARBA00023121"/>
    </source>
</evidence>
<protein>
    <recommendedName>
        <fullName evidence="8 9">Chromosomal replication initiator protein DnaA</fullName>
    </recommendedName>
</protein>
<dbReference type="CDD" id="cd06571">
    <property type="entry name" value="Bac_DnaA_C"/>
    <property type="match status" value="1"/>
</dbReference>
<organism evidence="14 15">
    <name type="scientific">candidate division WWE3 bacterium CG_4_9_14_0_2_um_filter_35_11</name>
    <dbReference type="NCBI Taxonomy" id="1975077"/>
    <lineage>
        <taxon>Bacteria</taxon>
        <taxon>Katanobacteria</taxon>
    </lineage>
</organism>
<dbReference type="InterPro" id="IPR027417">
    <property type="entry name" value="P-loop_NTPase"/>
</dbReference>
<evidence type="ECO:0000256" key="5">
    <source>
        <dbReference type="ARBA" id="ARBA00022840"/>
    </source>
</evidence>
<feature type="domain" description="Chromosomal replication initiator DnaA C-terminal" evidence="13">
    <location>
        <begin position="370"/>
        <end position="439"/>
    </location>
</feature>
<keyword evidence="7 8" id="KW-0238">DNA-binding</keyword>
<evidence type="ECO:0000256" key="4">
    <source>
        <dbReference type="ARBA" id="ARBA00022741"/>
    </source>
</evidence>
<sequence>MVKDTRLDEIWKSVKGELEVVANPSYFKAYIPGCYIKRIDETDKVIEVTTTSEFQRNFVEERLYGYIKEVCAKIIGPEFRLMFTVTKKEPTQISINDLGPLFKQDDNLAEENAFSKAREYGINTQYSFSRFIVGNNNRLAYAVSTAIADAPGKIYNPFFLYSSVGLGKTHLIQAIGNEILKKHPEKIIIYKTGEEFLNEVIDAIQRGKGNSTKRTALKKKYRNVDVLIIDDVHSIAGKDATQEEFFHTFNTLYMNHKQIILTSDRPPHEIRTLEERLSSRFSSGMIADIQKPDYETRIAILRSKNEELKLNAPDDAIEYIASTVESNIRELEAKLLQTVTTARSQGQDLTKELASSIMGNIEKQKQSRITYSSIMREVAKYYGVTIKDIKGSRRLKTFVLPRQVSMYFIREMTSSGFQVIGEFIGNRDHSTIVHGVEKIIDLIKTDFDFAKEVDQIKNNILSSD</sequence>
<dbReference type="InterPro" id="IPR013317">
    <property type="entry name" value="DnaA_dom"/>
</dbReference>
<dbReference type="GO" id="GO:0005524">
    <property type="term" value="F:ATP binding"/>
    <property type="evidence" value="ECO:0007669"/>
    <property type="project" value="UniProtKB-UniRule"/>
</dbReference>